<feature type="transmembrane region" description="Helical" evidence="1">
    <location>
        <begin position="20"/>
        <end position="42"/>
    </location>
</feature>
<reference evidence="2 3" key="1">
    <citation type="submission" date="2018-08" db="EMBL/GenBank/DDBJ databases">
        <title>Recombination of ecologically and evolutionarily significant loci maintains genetic cohesion in the Pseudomonas syringae species complex.</title>
        <authorList>
            <person name="Dillon M."/>
            <person name="Thakur S."/>
            <person name="Almeida R.N.D."/>
            <person name="Weir B.S."/>
            <person name="Guttman D.S."/>
        </authorList>
    </citation>
    <scope>NUCLEOTIDE SEQUENCE [LARGE SCALE GENOMIC DNA]</scope>
    <source>
        <strain evidence="2 3">ICMP 535</strain>
    </source>
</reference>
<accession>A0A3M4LPF5</accession>
<feature type="transmembrane region" description="Helical" evidence="1">
    <location>
        <begin position="70"/>
        <end position="94"/>
    </location>
</feature>
<protein>
    <submittedName>
        <fullName evidence="2">Uncharacterized protein</fullName>
    </submittedName>
</protein>
<name>A0A3M4LPF5_PSEA0</name>
<organism evidence="2 3">
    <name type="scientific">Pseudomonas amygdali pv. mori</name>
    <dbReference type="NCBI Taxonomy" id="34065"/>
    <lineage>
        <taxon>Bacteria</taxon>
        <taxon>Pseudomonadati</taxon>
        <taxon>Pseudomonadota</taxon>
        <taxon>Gammaproteobacteria</taxon>
        <taxon>Pseudomonadales</taxon>
        <taxon>Pseudomonadaceae</taxon>
        <taxon>Pseudomonas</taxon>
        <taxon>Pseudomonas amygdali</taxon>
    </lineage>
</organism>
<evidence type="ECO:0000313" key="2">
    <source>
        <dbReference type="EMBL" id="RMQ43362.1"/>
    </source>
</evidence>
<proteinExistence type="predicted"/>
<dbReference type="AlphaFoldDB" id="A0A3M4LPF5"/>
<keyword evidence="1" id="KW-1133">Transmembrane helix</keyword>
<comment type="caution">
    <text evidence="2">The sequence shown here is derived from an EMBL/GenBank/DDBJ whole genome shotgun (WGS) entry which is preliminary data.</text>
</comment>
<dbReference type="EMBL" id="RBRD01000026">
    <property type="protein sequence ID" value="RMQ43362.1"/>
    <property type="molecule type" value="Genomic_DNA"/>
</dbReference>
<gene>
    <name evidence="2" type="ORF">ALQ05_02493</name>
</gene>
<keyword evidence="1" id="KW-0472">Membrane</keyword>
<evidence type="ECO:0000256" key="1">
    <source>
        <dbReference type="SAM" id="Phobius"/>
    </source>
</evidence>
<evidence type="ECO:0000313" key="3">
    <source>
        <dbReference type="Proteomes" id="UP000279553"/>
    </source>
</evidence>
<dbReference type="Proteomes" id="UP000279553">
    <property type="component" value="Unassembled WGS sequence"/>
</dbReference>
<sequence length="129" mass="14664">MASVNELPRRTPCGGKSLSIVVMMIVCFVIGLYAGGALFLHLTQGHFAGLSWDTLWEARKLPWNDRRMLYVPWSWCVTAALTFLPVGITLMAIFMRLKPKTSLHGDARFANNRELRQFEYQGEDKNTSK</sequence>
<keyword evidence="1" id="KW-0812">Transmembrane</keyword>